<dbReference type="AlphaFoldDB" id="A0A0H5Q6W9"/>
<reference evidence="1" key="1">
    <citation type="submission" date="2015-06" db="EMBL/GenBank/DDBJ databases">
        <authorList>
            <person name="Joergensen T."/>
        </authorList>
    </citation>
    <scope>NUCLEOTIDE SEQUENCE</scope>
    <source>
        <strain evidence="1">RGFK1406</strain>
    </source>
</reference>
<sequence length="63" mass="6834">MSARILGDPDNIQITNFRIGTNSFRWVGVPSNLSGHYSFGSASKYPGHPNFPFGVPVEPDSPV</sequence>
<proteinExistence type="predicted"/>
<protein>
    <submittedName>
        <fullName evidence="1">Uncharacterized protein</fullName>
    </submittedName>
</protein>
<name>A0A0H5Q6W9_9ZZZZ</name>
<accession>A0A0H5Q6W9</accession>
<reference evidence="1" key="2">
    <citation type="submission" date="2015-07" db="EMBL/GenBank/DDBJ databases">
        <title>Plasmids, circular viruses and viroids from rat gut.</title>
        <authorList>
            <person name="Jorgensen T.J."/>
            <person name="Hansen M.A."/>
            <person name="Xu Z."/>
            <person name="Tabak M.A."/>
            <person name="Sorensen S.J."/>
            <person name="Hansen L.H."/>
        </authorList>
    </citation>
    <scope>NUCLEOTIDE SEQUENCE</scope>
    <source>
        <strain evidence="1">RGFK1406</strain>
    </source>
</reference>
<dbReference type="EMBL" id="LN853956">
    <property type="protein sequence ID" value="CRY97179.1"/>
    <property type="molecule type" value="Genomic_DNA"/>
</dbReference>
<organism evidence="1">
    <name type="scientific">uncultured prokaryote</name>
    <dbReference type="NCBI Taxonomy" id="198431"/>
    <lineage>
        <taxon>unclassified sequences</taxon>
        <taxon>environmental samples</taxon>
    </lineage>
</organism>
<evidence type="ECO:0000313" key="1">
    <source>
        <dbReference type="EMBL" id="CRY97179.1"/>
    </source>
</evidence>